<keyword evidence="2" id="KW-0812">Transmembrane</keyword>
<feature type="compositionally biased region" description="Low complexity" evidence="1">
    <location>
        <begin position="216"/>
        <end position="230"/>
    </location>
</feature>
<keyword evidence="2" id="KW-1133">Transmembrane helix</keyword>
<name>A0A9D1XLT6_9FIRM</name>
<dbReference type="Proteomes" id="UP000886724">
    <property type="component" value="Unassembled WGS sequence"/>
</dbReference>
<feature type="region of interest" description="Disordered" evidence="1">
    <location>
        <begin position="213"/>
        <end position="254"/>
    </location>
</feature>
<sequence>MVKKSLHGLIIALMLTFSISKINAVELYNYQVTIYAGSYGLFNSVDAVIIDSSDTNSSPNIMLSEDQRQLVVTNLKANDRIAIETSQITVTNEKYYAKGIKTGGRDNENEYIQKWYSVTKDNNFVVAYGIPGDQIEYTTYYVDQDGNQLKEPETYYGTIGEYTIAGYKYVDGYLPQAYNLGKTLTDNASENIYTFVYSPISSLTSENGEVTVIPGTSASNDNDTSNQNSQPINEDNEVTNQENQTLNQEVSEPEEIIDLDEEQTPLAGNESQEAANQTISYTTIGAGIVFLIVIIIALLYRKRKAGNYE</sequence>
<protein>
    <recommendedName>
        <fullName evidence="5">MucBP domain-containing protein</fullName>
    </recommendedName>
</protein>
<accession>A0A9D1XLT6</accession>
<evidence type="ECO:0000256" key="1">
    <source>
        <dbReference type="SAM" id="MobiDB-lite"/>
    </source>
</evidence>
<feature type="compositionally biased region" description="Polar residues" evidence="1">
    <location>
        <begin position="238"/>
        <end position="250"/>
    </location>
</feature>
<feature type="transmembrane region" description="Helical" evidence="2">
    <location>
        <begin position="279"/>
        <end position="300"/>
    </location>
</feature>
<evidence type="ECO:0000313" key="4">
    <source>
        <dbReference type="Proteomes" id="UP000886724"/>
    </source>
</evidence>
<organism evidence="3 4">
    <name type="scientific">Candidatus Erysipelatoclostridium merdavium</name>
    <dbReference type="NCBI Taxonomy" id="2838566"/>
    <lineage>
        <taxon>Bacteria</taxon>
        <taxon>Bacillati</taxon>
        <taxon>Bacillota</taxon>
        <taxon>Erysipelotrichia</taxon>
        <taxon>Erysipelotrichales</taxon>
        <taxon>Erysipelotrichales incertae sedis</taxon>
    </lineage>
</organism>
<evidence type="ECO:0000313" key="3">
    <source>
        <dbReference type="EMBL" id="HIX81903.1"/>
    </source>
</evidence>
<reference evidence="3" key="1">
    <citation type="journal article" date="2021" name="PeerJ">
        <title>Extensive microbial diversity within the chicken gut microbiome revealed by metagenomics and culture.</title>
        <authorList>
            <person name="Gilroy R."/>
            <person name="Ravi A."/>
            <person name="Getino M."/>
            <person name="Pursley I."/>
            <person name="Horton D.L."/>
            <person name="Alikhan N.F."/>
            <person name="Baker D."/>
            <person name="Gharbi K."/>
            <person name="Hall N."/>
            <person name="Watson M."/>
            <person name="Adriaenssens E.M."/>
            <person name="Foster-Nyarko E."/>
            <person name="Jarju S."/>
            <person name="Secka A."/>
            <person name="Antonio M."/>
            <person name="Oren A."/>
            <person name="Chaudhuri R.R."/>
            <person name="La Ragione R."/>
            <person name="Hildebrand F."/>
            <person name="Pallen M.J."/>
        </authorList>
    </citation>
    <scope>NUCLEOTIDE SEQUENCE</scope>
    <source>
        <strain evidence="3">ChiGjej1B1-14440</strain>
    </source>
</reference>
<gene>
    <name evidence="3" type="ORF">H9980_08045</name>
</gene>
<evidence type="ECO:0000256" key="2">
    <source>
        <dbReference type="SAM" id="Phobius"/>
    </source>
</evidence>
<dbReference type="EMBL" id="DXET01000176">
    <property type="protein sequence ID" value="HIX81903.1"/>
    <property type="molecule type" value="Genomic_DNA"/>
</dbReference>
<comment type="caution">
    <text evidence="3">The sequence shown here is derived from an EMBL/GenBank/DDBJ whole genome shotgun (WGS) entry which is preliminary data.</text>
</comment>
<evidence type="ECO:0008006" key="5">
    <source>
        <dbReference type="Google" id="ProtNLM"/>
    </source>
</evidence>
<dbReference type="AlphaFoldDB" id="A0A9D1XLT6"/>
<reference evidence="3" key="2">
    <citation type="submission" date="2021-04" db="EMBL/GenBank/DDBJ databases">
        <authorList>
            <person name="Gilroy R."/>
        </authorList>
    </citation>
    <scope>NUCLEOTIDE SEQUENCE</scope>
    <source>
        <strain evidence="3">ChiGjej1B1-14440</strain>
    </source>
</reference>
<keyword evidence="2" id="KW-0472">Membrane</keyword>
<proteinExistence type="predicted"/>